<sequence length="75" mass="8584">MLVRRGPEDHLQPNCLRPRHIGPKPGVMIHGAISNDRSSPREIIDILPCHGRLPDLSLTEHIWDIIERQLHTIQS</sequence>
<evidence type="ECO:0000313" key="1">
    <source>
        <dbReference type="EMBL" id="GFX97724.1"/>
    </source>
</evidence>
<name>A0A8X6V994_TRICX</name>
<protein>
    <submittedName>
        <fullName evidence="1">Uncharacterized protein</fullName>
    </submittedName>
</protein>
<accession>A0A8X6V994</accession>
<dbReference type="EMBL" id="BMAU01021199">
    <property type="protein sequence ID" value="GFX97724.1"/>
    <property type="molecule type" value="Genomic_DNA"/>
</dbReference>
<dbReference type="Proteomes" id="UP000887159">
    <property type="component" value="Unassembled WGS sequence"/>
</dbReference>
<organism evidence="1 2">
    <name type="scientific">Trichonephila clavipes</name>
    <name type="common">Golden silk orbweaver</name>
    <name type="synonym">Nephila clavipes</name>
    <dbReference type="NCBI Taxonomy" id="2585209"/>
    <lineage>
        <taxon>Eukaryota</taxon>
        <taxon>Metazoa</taxon>
        <taxon>Ecdysozoa</taxon>
        <taxon>Arthropoda</taxon>
        <taxon>Chelicerata</taxon>
        <taxon>Arachnida</taxon>
        <taxon>Araneae</taxon>
        <taxon>Araneomorphae</taxon>
        <taxon>Entelegynae</taxon>
        <taxon>Araneoidea</taxon>
        <taxon>Nephilidae</taxon>
        <taxon>Trichonephila</taxon>
    </lineage>
</organism>
<dbReference type="AlphaFoldDB" id="A0A8X6V994"/>
<evidence type="ECO:0000313" key="2">
    <source>
        <dbReference type="Proteomes" id="UP000887159"/>
    </source>
</evidence>
<comment type="caution">
    <text evidence="1">The sequence shown here is derived from an EMBL/GenBank/DDBJ whole genome shotgun (WGS) entry which is preliminary data.</text>
</comment>
<reference evidence="1" key="1">
    <citation type="submission" date="2020-08" db="EMBL/GenBank/DDBJ databases">
        <title>Multicomponent nature underlies the extraordinary mechanical properties of spider dragline silk.</title>
        <authorList>
            <person name="Kono N."/>
            <person name="Nakamura H."/>
            <person name="Mori M."/>
            <person name="Yoshida Y."/>
            <person name="Ohtoshi R."/>
            <person name="Malay A.D."/>
            <person name="Moran D.A.P."/>
            <person name="Tomita M."/>
            <person name="Numata K."/>
            <person name="Arakawa K."/>
        </authorList>
    </citation>
    <scope>NUCLEOTIDE SEQUENCE</scope>
</reference>
<proteinExistence type="predicted"/>
<keyword evidence="2" id="KW-1185">Reference proteome</keyword>
<gene>
    <name evidence="1" type="ORF">TNCV_3066111</name>
</gene>